<dbReference type="GeneID" id="113216398"/>
<proteinExistence type="predicted"/>
<dbReference type="InterPro" id="IPR011009">
    <property type="entry name" value="Kinase-like_dom_sf"/>
</dbReference>
<dbReference type="PANTHER" id="PTHR11012:SF30">
    <property type="entry name" value="PROTEIN KINASE-LIKE DOMAIN-CONTAINING"/>
    <property type="match status" value="1"/>
</dbReference>
<dbReference type="SMART" id="SM00587">
    <property type="entry name" value="CHK"/>
    <property type="match status" value="1"/>
</dbReference>
<dbReference type="KEGG" id="foc:113216398"/>
<dbReference type="AlphaFoldDB" id="A0A6J1TF76"/>
<dbReference type="Proteomes" id="UP000504606">
    <property type="component" value="Unplaced"/>
</dbReference>
<organism evidence="2 3">
    <name type="scientific">Frankliniella occidentalis</name>
    <name type="common">Western flower thrips</name>
    <name type="synonym">Euthrips occidentalis</name>
    <dbReference type="NCBI Taxonomy" id="133901"/>
    <lineage>
        <taxon>Eukaryota</taxon>
        <taxon>Metazoa</taxon>
        <taxon>Ecdysozoa</taxon>
        <taxon>Arthropoda</taxon>
        <taxon>Hexapoda</taxon>
        <taxon>Insecta</taxon>
        <taxon>Pterygota</taxon>
        <taxon>Neoptera</taxon>
        <taxon>Paraneoptera</taxon>
        <taxon>Thysanoptera</taxon>
        <taxon>Terebrantia</taxon>
        <taxon>Thripoidea</taxon>
        <taxon>Thripidae</taxon>
        <taxon>Frankliniella</taxon>
    </lineage>
</organism>
<dbReference type="RefSeq" id="XP_026291928.1">
    <property type="nucleotide sequence ID" value="XM_026436143.2"/>
</dbReference>
<dbReference type="InterPro" id="IPR004119">
    <property type="entry name" value="EcKL"/>
</dbReference>
<dbReference type="SUPFAM" id="SSF56112">
    <property type="entry name" value="Protein kinase-like (PK-like)"/>
    <property type="match status" value="1"/>
</dbReference>
<dbReference type="PANTHER" id="PTHR11012">
    <property type="entry name" value="PROTEIN KINASE-LIKE DOMAIN-CONTAINING"/>
    <property type="match status" value="1"/>
</dbReference>
<protein>
    <submittedName>
        <fullName evidence="3">Uncharacterized protein LOC113216398</fullName>
    </submittedName>
</protein>
<evidence type="ECO:0000313" key="3">
    <source>
        <dbReference type="RefSeq" id="XP_026291928.1"/>
    </source>
</evidence>
<dbReference type="Pfam" id="PF02958">
    <property type="entry name" value="EcKL"/>
    <property type="match status" value="1"/>
</dbReference>
<keyword evidence="2" id="KW-1185">Reference proteome</keyword>
<name>A0A6J1TF76_FRAOC</name>
<evidence type="ECO:0000259" key="1">
    <source>
        <dbReference type="SMART" id="SM00587"/>
    </source>
</evidence>
<reference evidence="3" key="1">
    <citation type="submission" date="2025-08" db="UniProtKB">
        <authorList>
            <consortium name="RefSeq"/>
        </authorList>
    </citation>
    <scope>IDENTIFICATION</scope>
    <source>
        <tissue evidence="3">Whole organism</tissue>
    </source>
</reference>
<accession>A0A6J1TF76</accession>
<gene>
    <name evidence="3" type="primary">LOC113216398</name>
</gene>
<dbReference type="OrthoDB" id="190089at2759"/>
<feature type="domain" description="CHK kinase-like" evidence="1">
    <location>
        <begin position="126"/>
        <end position="326"/>
    </location>
</feature>
<dbReference type="Gene3D" id="3.90.1200.10">
    <property type="match status" value="1"/>
</dbReference>
<evidence type="ECO:0000313" key="2">
    <source>
        <dbReference type="Proteomes" id="UP000504606"/>
    </source>
</evidence>
<dbReference type="InterPro" id="IPR015897">
    <property type="entry name" value="CHK_kinase-like"/>
</dbReference>
<sequence length="418" mass="46137">MTAAASVSAPSVVHEALADVSAEHGFKQPKYHIAEGSKAGDGYSSILYRVTIEDEDKTGAAEKLVVMCKTTLSDVVGRTIVQYFKSEATMYSRILPALKNIATFKEPLPWPRCFYTTESTSARPCLIFEDLGLEGFVTANRRAIPDVQQLVLALSQLAKFHGAGMALQHLKPAEFKEMTKDLGLVMAQDDPAEMKKFQQFFSMIQGSLEIIEDRFPAGSDVNNKVKAVYAGLQTFFMSLVAVPEPGPGIGLAHGDCHPNNMMFQYDKMSGAVKACRLIDFQLSRLGHTAMDVATLLLPSTDKALRDEHWDDLLQGYHRELQETLRASGIGDPDSIYTFEQFTGFLRESAKYALCLAPIALHAMYADEQEATELRDALNEFHKTGSEQAGGVPFTIASSEAVKQRFCDIIQSLVDWGWL</sequence>